<keyword evidence="5 6" id="KW-0472">Membrane</keyword>
<evidence type="ECO:0000256" key="3">
    <source>
        <dbReference type="ARBA" id="ARBA00022692"/>
    </source>
</evidence>
<dbReference type="PROSITE" id="PS00217">
    <property type="entry name" value="SUGAR_TRANSPORT_2"/>
    <property type="match status" value="1"/>
</dbReference>
<evidence type="ECO:0000313" key="9">
    <source>
        <dbReference type="Proteomes" id="UP000250266"/>
    </source>
</evidence>
<dbReference type="PANTHER" id="PTHR23511:SF34">
    <property type="entry name" value="SYNAPTIC VESICLE GLYCOPROTEIN 2"/>
    <property type="match status" value="1"/>
</dbReference>
<feature type="transmembrane region" description="Helical" evidence="6">
    <location>
        <begin position="167"/>
        <end position="190"/>
    </location>
</feature>
<dbReference type="PROSITE" id="PS50850">
    <property type="entry name" value="MFS"/>
    <property type="match status" value="1"/>
</dbReference>
<dbReference type="Pfam" id="PF00083">
    <property type="entry name" value="Sugar_tr"/>
    <property type="match status" value="2"/>
</dbReference>
<dbReference type="InterPro" id="IPR005829">
    <property type="entry name" value="Sugar_transporter_CS"/>
</dbReference>
<proteinExistence type="predicted"/>
<gene>
    <name evidence="8" type="ORF">K432DRAFT_361735</name>
</gene>
<dbReference type="GO" id="GO:0022857">
    <property type="term" value="F:transmembrane transporter activity"/>
    <property type="evidence" value="ECO:0007669"/>
    <property type="project" value="InterPro"/>
</dbReference>
<dbReference type="AlphaFoldDB" id="A0A8E2JAN5"/>
<feature type="transmembrane region" description="Helical" evidence="6">
    <location>
        <begin position="137"/>
        <end position="155"/>
    </location>
</feature>
<dbReference type="InterPro" id="IPR036259">
    <property type="entry name" value="MFS_trans_sf"/>
</dbReference>
<feature type="transmembrane region" description="Helical" evidence="6">
    <location>
        <begin position="461"/>
        <end position="481"/>
    </location>
</feature>
<keyword evidence="4 6" id="KW-1133">Transmembrane helix</keyword>
<feature type="transmembrane region" description="Helical" evidence="6">
    <location>
        <begin position="300"/>
        <end position="322"/>
    </location>
</feature>
<sequence length="575" mass="63489">MVVGLITIKRRSQKRIHIIRTIDGNGFNWLVWAVASSGFFTDSYNLFATNAILPALSYVYWPENTKTHRETNINIMTLTGSIVGQLTFGYLADRYGRTQLYGIELIIVIVSTLGVAQSSTGVGGSMSITASLMAWRFLMGIGIGAEYPLSAVITAEWSSVSSRARMLAAVFLMQPVGQLFAYLVCFWALIGLDDQFGLQESTDYNKSAHIVDKLWRIVIAVGAIPALIAILFRLTITDPGRYTLDVKDKADQAVEDTNRHFGSHESDDTELQGPAPADEPLPAQFSWGDIKQYLIIEGNWRYLAGTSLCWAILDFAFFGLGIGNPQILAKLWAFSEPPPEGRGTPSWNPDHNNPNATIYTAVRDNAERSMITISIGATLGTLLLIKLIDYIPRKKILAWSFLWMAILLAVTGGMFFKVAYTDSHTATIVLYALCEFSFNLGPNTLLFILPAEIFPTRYRCTCHGIAAASGKLGSVIVQAILPAASFHGVKVQDPNSKGLGWILIIYSVVMASGALFAWAWIPDVQDMRREEDSLVLPSKSLEELAEGRVRAQKDGQIIGLRRKVFEFFSRFGNNS</sequence>
<protein>
    <submittedName>
        <fullName evidence="8">MFS general substrate transporter</fullName>
    </submittedName>
</protein>
<dbReference type="InterPro" id="IPR005828">
    <property type="entry name" value="MFS_sugar_transport-like"/>
</dbReference>
<dbReference type="SUPFAM" id="SSF103473">
    <property type="entry name" value="MFS general substrate transporter"/>
    <property type="match status" value="1"/>
</dbReference>
<feature type="transmembrane region" description="Helical" evidence="6">
    <location>
        <begin position="396"/>
        <end position="416"/>
    </location>
</feature>
<organism evidence="8 9">
    <name type="scientific">Lepidopterella palustris CBS 459.81</name>
    <dbReference type="NCBI Taxonomy" id="1314670"/>
    <lineage>
        <taxon>Eukaryota</taxon>
        <taxon>Fungi</taxon>
        <taxon>Dikarya</taxon>
        <taxon>Ascomycota</taxon>
        <taxon>Pezizomycotina</taxon>
        <taxon>Dothideomycetes</taxon>
        <taxon>Pleosporomycetidae</taxon>
        <taxon>Mytilinidiales</taxon>
        <taxon>Argynnaceae</taxon>
        <taxon>Lepidopterella</taxon>
    </lineage>
</organism>
<feature type="transmembrane region" description="Helical" evidence="6">
    <location>
        <begin position="501"/>
        <end position="521"/>
    </location>
</feature>
<keyword evidence="9" id="KW-1185">Reference proteome</keyword>
<name>A0A8E2JAN5_9PEZI</name>
<dbReference type="PANTHER" id="PTHR23511">
    <property type="entry name" value="SYNAPTIC VESICLE GLYCOPROTEIN 2"/>
    <property type="match status" value="1"/>
</dbReference>
<evidence type="ECO:0000313" key="8">
    <source>
        <dbReference type="EMBL" id="OCK75629.1"/>
    </source>
</evidence>
<feature type="transmembrane region" description="Helical" evidence="6">
    <location>
        <begin position="369"/>
        <end position="389"/>
    </location>
</feature>
<keyword evidence="3 6" id="KW-0812">Transmembrane</keyword>
<dbReference type="Proteomes" id="UP000250266">
    <property type="component" value="Unassembled WGS sequence"/>
</dbReference>
<evidence type="ECO:0000256" key="1">
    <source>
        <dbReference type="ARBA" id="ARBA00004141"/>
    </source>
</evidence>
<dbReference type="OrthoDB" id="433512at2759"/>
<dbReference type="InterPro" id="IPR020846">
    <property type="entry name" value="MFS_dom"/>
</dbReference>
<feature type="transmembrane region" description="Helical" evidence="6">
    <location>
        <begin position="99"/>
        <end position="117"/>
    </location>
</feature>
<reference evidence="8 9" key="1">
    <citation type="journal article" date="2016" name="Nat. Commun.">
        <title>Ectomycorrhizal ecology is imprinted in the genome of the dominant symbiotic fungus Cenococcum geophilum.</title>
        <authorList>
            <consortium name="DOE Joint Genome Institute"/>
            <person name="Peter M."/>
            <person name="Kohler A."/>
            <person name="Ohm R.A."/>
            <person name="Kuo A."/>
            <person name="Krutzmann J."/>
            <person name="Morin E."/>
            <person name="Arend M."/>
            <person name="Barry K.W."/>
            <person name="Binder M."/>
            <person name="Choi C."/>
            <person name="Clum A."/>
            <person name="Copeland A."/>
            <person name="Grisel N."/>
            <person name="Haridas S."/>
            <person name="Kipfer T."/>
            <person name="LaButti K."/>
            <person name="Lindquist E."/>
            <person name="Lipzen A."/>
            <person name="Maire R."/>
            <person name="Meier B."/>
            <person name="Mihaltcheva S."/>
            <person name="Molinier V."/>
            <person name="Murat C."/>
            <person name="Poggeler S."/>
            <person name="Quandt C.A."/>
            <person name="Sperisen C."/>
            <person name="Tritt A."/>
            <person name="Tisserant E."/>
            <person name="Crous P.W."/>
            <person name="Henrissat B."/>
            <person name="Nehls U."/>
            <person name="Egli S."/>
            <person name="Spatafora J.W."/>
            <person name="Grigoriev I.V."/>
            <person name="Martin F.M."/>
        </authorList>
    </citation>
    <scope>NUCLEOTIDE SEQUENCE [LARGE SCALE GENOMIC DNA]</scope>
    <source>
        <strain evidence="8 9">CBS 459.81</strain>
    </source>
</reference>
<dbReference type="EMBL" id="KV745292">
    <property type="protein sequence ID" value="OCK75629.1"/>
    <property type="molecule type" value="Genomic_DNA"/>
</dbReference>
<dbReference type="GO" id="GO:0016020">
    <property type="term" value="C:membrane"/>
    <property type="evidence" value="ECO:0007669"/>
    <property type="project" value="UniProtKB-SubCell"/>
</dbReference>
<feature type="transmembrane region" description="Helical" evidence="6">
    <location>
        <begin position="428"/>
        <end position="449"/>
    </location>
</feature>
<evidence type="ECO:0000256" key="4">
    <source>
        <dbReference type="ARBA" id="ARBA00022989"/>
    </source>
</evidence>
<comment type="subcellular location">
    <subcellularLocation>
        <location evidence="1">Membrane</location>
        <topology evidence="1">Multi-pass membrane protein</topology>
    </subcellularLocation>
</comment>
<accession>A0A8E2JAN5</accession>
<feature type="transmembrane region" description="Helical" evidence="6">
    <location>
        <begin position="214"/>
        <end position="232"/>
    </location>
</feature>
<evidence type="ECO:0000256" key="2">
    <source>
        <dbReference type="ARBA" id="ARBA00022448"/>
    </source>
</evidence>
<evidence type="ECO:0000256" key="5">
    <source>
        <dbReference type="ARBA" id="ARBA00023136"/>
    </source>
</evidence>
<evidence type="ECO:0000256" key="6">
    <source>
        <dbReference type="SAM" id="Phobius"/>
    </source>
</evidence>
<keyword evidence="2" id="KW-0813">Transport</keyword>
<feature type="domain" description="Major facilitator superfamily (MFS) profile" evidence="7">
    <location>
        <begin position="31"/>
        <end position="525"/>
    </location>
</feature>
<evidence type="ECO:0000259" key="7">
    <source>
        <dbReference type="PROSITE" id="PS50850"/>
    </source>
</evidence>
<dbReference type="Gene3D" id="1.20.1250.20">
    <property type="entry name" value="MFS general substrate transporter like domains"/>
    <property type="match status" value="2"/>
</dbReference>